<dbReference type="InterPro" id="IPR001173">
    <property type="entry name" value="Glyco_trans_2-like"/>
</dbReference>
<dbReference type="PANTHER" id="PTHR22916">
    <property type="entry name" value="GLYCOSYLTRANSFERASE"/>
    <property type="match status" value="1"/>
</dbReference>
<dbReference type="PANTHER" id="PTHR22916:SF51">
    <property type="entry name" value="GLYCOSYLTRANSFERASE EPSH-RELATED"/>
    <property type="match status" value="1"/>
</dbReference>
<protein>
    <submittedName>
        <fullName evidence="4">Glycosyltransferase family 2 protein</fullName>
    </submittedName>
</protein>
<gene>
    <name evidence="4" type="ORF">H7U36_00235</name>
</gene>
<evidence type="ECO:0000256" key="1">
    <source>
        <dbReference type="ARBA" id="ARBA00022676"/>
    </source>
</evidence>
<keyword evidence="1" id="KW-0328">Glycosyltransferase</keyword>
<dbReference type="Pfam" id="PF00535">
    <property type="entry name" value="Glycos_transf_2"/>
    <property type="match status" value="1"/>
</dbReference>
<dbReference type="InterPro" id="IPR029044">
    <property type="entry name" value="Nucleotide-diphossugar_trans"/>
</dbReference>
<dbReference type="SUPFAM" id="SSF53448">
    <property type="entry name" value="Nucleotide-diphospho-sugar transferases"/>
    <property type="match status" value="1"/>
</dbReference>
<organism evidence="4 5">
    <name type="scientific">Faecalicatena fissicatena</name>
    <dbReference type="NCBI Taxonomy" id="290055"/>
    <lineage>
        <taxon>Bacteria</taxon>
        <taxon>Bacillati</taxon>
        <taxon>Bacillota</taxon>
        <taxon>Clostridia</taxon>
        <taxon>Lachnospirales</taxon>
        <taxon>Lachnospiraceae</taxon>
        <taxon>Faecalicatena</taxon>
    </lineage>
</organism>
<name>A0ABS2E4F6_9FIRM</name>
<dbReference type="RefSeq" id="WP_033124830.1">
    <property type="nucleotide sequence ID" value="NZ_JACLYY010000001.1"/>
</dbReference>
<proteinExistence type="predicted"/>
<dbReference type="CDD" id="cd00761">
    <property type="entry name" value="Glyco_tranf_GTA_type"/>
    <property type="match status" value="1"/>
</dbReference>
<comment type="caution">
    <text evidence="4">The sequence shown here is derived from an EMBL/GenBank/DDBJ whole genome shotgun (WGS) entry which is preliminary data.</text>
</comment>
<evidence type="ECO:0000259" key="3">
    <source>
        <dbReference type="Pfam" id="PF00535"/>
    </source>
</evidence>
<evidence type="ECO:0000313" key="5">
    <source>
        <dbReference type="Proteomes" id="UP000716906"/>
    </source>
</evidence>
<keyword evidence="2" id="KW-0808">Transferase</keyword>
<dbReference type="Proteomes" id="UP000716906">
    <property type="component" value="Unassembled WGS sequence"/>
</dbReference>
<dbReference type="EMBL" id="JACLYY010000001">
    <property type="protein sequence ID" value="MBM6736537.1"/>
    <property type="molecule type" value="Genomic_DNA"/>
</dbReference>
<accession>A0ABS2E4F6</accession>
<dbReference type="Gene3D" id="3.90.550.10">
    <property type="entry name" value="Spore Coat Polysaccharide Biosynthesis Protein SpsA, Chain A"/>
    <property type="match status" value="1"/>
</dbReference>
<keyword evidence="5" id="KW-1185">Reference proteome</keyword>
<evidence type="ECO:0000256" key="2">
    <source>
        <dbReference type="ARBA" id="ARBA00022679"/>
    </source>
</evidence>
<reference evidence="4 5" key="1">
    <citation type="journal article" date="2021" name="Sci. Rep.">
        <title>The distribution of antibiotic resistance genes in chicken gut microbiota commensals.</title>
        <authorList>
            <person name="Juricova H."/>
            <person name="Matiasovicova J."/>
            <person name="Kubasova T."/>
            <person name="Cejkova D."/>
            <person name="Rychlik I."/>
        </authorList>
    </citation>
    <scope>NUCLEOTIDE SEQUENCE [LARGE SCALE GENOMIC DNA]</scope>
    <source>
        <strain evidence="4 5">An773</strain>
    </source>
</reference>
<feature type="domain" description="Glycosyltransferase 2-like" evidence="3">
    <location>
        <begin position="7"/>
        <end position="170"/>
    </location>
</feature>
<sequence length="341" mass="40741">MKTIHISIIIPVYNGELYFQRCVDSIYRQKEDRYEVILIDDGSTDNFYEKCREYIEGNMKFRLIRQKNRGVGAARNLGISKAQGEWIYFLDIDDELEDGALEEMLQMTDSDIQWLVMNFYKHVVGEKKKAPLALSDYIIGMHSGYDNLPRMLNEELFMYPCAKLYSRQIIVENGLQFPQGIKYGEDIRFNLEYFRYVRNYRVESKPVMTYHIDQGKGAGSAYYKNSFEMQMDIDKKILEMDQTYYHISLNAQKELNHYFFRQGINTAAAYLTVWKSLPFLYRIGQIQEVLSDKRFQTFLERERENGRIKKLDHYLLKKKKFLVYYVIHYMYTKIKAIRKGR</sequence>
<evidence type="ECO:0000313" key="4">
    <source>
        <dbReference type="EMBL" id="MBM6736537.1"/>
    </source>
</evidence>